<accession>A0A1M6VQ53</accession>
<dbReference type="InterPro" id="IPR011256">
    <property type="entry name" value="Reg_factor_effector_dom_sf"/>
</dbReference>
<dbReference type="InterPro" id="IPR018062">
    <property type="entry name" value="HTH_AraC-typ_CS"/>
</dbReference>
<dbReference type="AlphaFoldDB" id="A0A1M6VQ53"/>
<dbReference type="PANTHER" id="PTHR47504">
    <property type="entry name" value="RIGHT ORIGIN-BINDING PROTEIN"/>
    <property type="match status" value="1"/>
</dbReference>
<dbReference type="SMART" id="SM00342">
    <property type="entry name" value="HTH_ARAC"/>
    <property type="match status" value="1"/>
</dbReference>
<gene>
    <name evidence="5" type="ORF">SAMN02745136_03458</name>
</gene>
<dbReference type="InterPro" id="IPR050959">
    <property type="entry name" value="MarA-like"/>
</dbReference>
<dbReference type="Pfam" id="PF12833">
    <property type="entry name" value="HTH_18"/>
    <property type="match status" value="1"/>
</dbReference>
<dbReference type="InterPro" id="IPR009057">
    <property type="entry name" value="Homeodomain-like_sf"/>
</dbReference>
<dbReference type="InterPro" id="IPR029441">
    <property type="entry name" value="Cass2"/>
</dbReference>
<evidence type="ECO:0000256" key="2">
    <source>
        <dbReference type="ARBA" id="ARBA00023125"/>
    </source>
</evidence>
<keyword evidence="3" id="KW-0804">Transcription</keyword>
<dbReference type="PANTHER" id="PTHR47504:SF5">
    <property type="entry name" value="RIGHT ORIGIN-BINDING PROTEIN"/>
    <property type="match status" value="1"/>
</dbReference>
<dbReference type="PROSITE" id="PS00041">
    <property type="entry name" value="HTH_ARAC_FAMILY_1"/>
    <property type="match status" value="1"/>
</dbReference>
<evidence type="ECO:0000259" key="4">
    <source>
        <dbReference type="PROSITE" id="PS01124"/>
    </source>
</evidence>
<proteinExistence type="predicted"/>
<sequence length="298" mass="34461">MSWLEKMNNVIDYIEKNLDNDINLNKIAEISCYSITTFQRMFSIICDMSLSEYIRHRRLTLAAFELQNSNIKIVDLAAKYNYESPEAFTRAFNSLHGVSPSAARQTGTSLKAYPRISFHLTLKGDAPMNYRIEQKDSFAIYGIERIISTENGSNWKEVPNFWMEIVSNGLLDKLMQSTNLPVPDEGLNLINAIDCYRTTNNDTIPYMIFAFKTERSSAEGYTEVDIPSATWAIFKSELHTVEETSNALTGLIKRIYTDWLPTANYTKVENYELELTYKCKDKYYSEIWIRVMPNKEEI</sequence>
<dbReference type="InterPro" id="IPR018060">
    <property type="entry name" value="HTH_AraC"/>
</dbReference>
<dbReference type="SUPFAM" id="SSF46689">
    <property type="entry name" value="Homeodomain-like"/>
    <property type="match status" value="2"/>
</dbReference>
<dbReference type="GO" id="GO:0043565">
    <property type="term" value="F:sequence-specific DNA binding"/>
    <property type="evidence" value="ECO:0007669"/>
    <property type="project" value="InterPro"/>
</dbReference>
<dbReference type="SMART" id="SM00871">
    <property type="entry name" value="AraC_E_bind"/>
    <property type="match status" value="1"/>
</dbReference>
<evidence type="ECO:0000313" key="6">
    <source>
        <dbReference type="Proteomes" id="UP000184386"/>
    </source>
</evidence>
<evidence type="ECO:0000313" key="5">
    <source>
        <dbReference type="EMBL" id="SHK83598.1"/>
    </source>
</evidence>
<evidence type="ECO:0000256" key="3">
    <source>
        <dbReference type="ARBA" id="ARBA00023163"/>
    </source>
</evidence>
<dbReference type="EMBL" id="FRAC01000018">
    <property type="protein sequence ID" value="SHK83598.1"/>
    <property type="molecule type" value="Genomic_DNA"/>
</dbReference>
<dbReference type="PROSITE" id="PS01124">
    <property type="entry name" value="HTH_ARAC_FAMILY_2"/>
    <property type="match status" value="1"/>
</dbReference>
<keyword evidence="2" id="KW-0238">DNA-binding</keyword>
<feature type="domain" description="HTH araC/xylS-type" evidence="4">
    <location>
        <begin position="8"/>
        <end position="106"/>
    </location>
</feature>
<organism evidence="5 6">
    <name type="scientific">Anaerocolumna jejuensis DSM 15929</name>
    <dbReference type="NCBI Taxonomy" id="1121322"/>
    <lineage>
        <taxon>Bacteria</taxon>
        <taxon>Bacillati</taxon>
        <taxon>Bacillota</taxon>
        <taxon>Clostridia</taxon>
        <taxon>Lachnospirales</taxon>
        <taxon>Lachnospiraceae</taxon>
        <taxon>Anaerocolumna</taxon>
    </lineage>
</organism>
<dbReference type="SUPFAM" id="SSF55136">
    <property type="entry name" value="Probable bacterial effector-binding domain"/>
    <property type="match status" value="1"/>
</dbReference>
<dbReference type="GO" id="GO:0003700">
    <property type="term" value="F:DNA-binding transcription factor activity"/>
    <property type="evidence" value="ECO:0007669"/>
    <property type="project" value="InterPro"/>
</dbReference>
<reference evidence="5 6" key="1">
    <citation type="submission" date="2016-11" db="EMBL/GenBank/DDBJ databases">
        <authorList>
            <person name="Jaros S."/>
            <person name="Januszkiewicz K."/>
            <person name="Wedrychowicz H."/>
        </authorList>
    </citation>
    <scope>NUCLEOTIDE SEQUENCE [LARGE SCALE GENOMIC DNA]</scope>
    <source>
        <strain evidence="5 6">DSM 15929</strain>
    </source>
</reference>
<dbReference type="Gene3D" id="1.10.10.60">
    <property type="entry name" value="Homeodomain-like"/>
    <property type="match status" value="2"/>
</dbReference>
<keyword evidence="1" id="KW-0805">Transcription regulation</keyword>
<protein>
    <submittedName>
        <fullName evidence="5">AraC family transcriptional regulator</fullName>
    </submittedName>
</protein>
<dbReference type="Pfam" id="PF14526">
    <property type="entry name" value="Cass2"/>
    <property type="match status" value="1"/>
</dbReference>
<evidence type="ECO:0000256" key="1">
    <source>
        <dbReference type="ARBA" id="ARBA00023015"/>
    </source>
</evidence>
<dbReference type="Gene3D" id="3.20.80.10">
    <property type="entry name" value="Regulatory factor, effector binding domain"/>
    <property type="match status" value="1"/>
</dbReference>
<dbReference type="STRING" id="1121322.SAMN02745136_03458"/>
<dbReference type="Proteomes" id="UP000184386">
    <property type="component" value="Unassembled WGS sequence"/>
</dbReference>
<keyword evidence="6" id="KW-1185">Reference proteome</keyword>
<name>A0A1M6VQ53_9FIRM</name>
<dbReference type="OrthoDB" id="9801123at2"/>
<dbReference type="InterPro" id="IPR010499">
    <property type="entry name" value="AraC_E-bd"/>
</dbReference>
<dbReference type="RefSeq" id="WP_073278099.1">
    <property type="nucleotide sequence ID" value="NZ_FRAC01000018.1"/>
</dbReference>